<evidence type="ECO:0000256" key="1">
    <source>
        <dbReference type="ARBA" id="ARBA00009114"/>
    </source>
</evidence>
<dbReference type="Proteomes" id="UP001056535">
    <property type="component" value="Chromosome"/>
</dbReference>
<evidence type="ECO:0000313" key="2">
    <source>
        <dbReference type="EMBL" id="USQ78025.1"/>
    </source>
</evidence>
<dbReference type="EMBL" id="CP099490">
    <property type="protein sequence ID" value="USQ78025.1"/>
    <property type="molecule type" value="Genomic_DNA"/>
</dbReference>
<keyword evidence="3" id="KW-1185">Reference proteome</keyword>
<gene>
    <name evidence="2" type="ORF">NF557_09045</name>
</gene>
<dbReference type="Pfam" id="PF03136">
    <property type="entry name" value="Pup_ligase"/>
    <property type="match status" value="1"/>
</dbReference>
<dbReference type="NCBIfam" id="TIGR03688">
    <property type="entry name" value="depupylase_Dop"/>
    <property type="match status" value="1"/>
</dbReference>
<sequence>MRRVMGIETEFGLTRPGDPHASAVHLSGLVVRAYASGAGPGRALQSGAGWDYADETPLRDARGYEMARALADLSQLTDLDDPATANSVLSNGARLYVDHAHPEYSSPEVLTPRQIVVWDRAGEELMLQAVHTLAQGGEQVRLYKNNVDGKGASYGTHENYLVPRQVPFLAIAAGLLPFFVARQVMCGAGRVGIGQFSQEPGFQISQRADYMEASIGLETTLKRPIVNTRDEPHATGEKHRRLHVIVGDANLCDVANLLKMGSTSLVLGLIEAGLAPELELADPVTAIREISHDPSLRHTVELVDGRTMSALDILAVYREAIEAHVGDAADADTREVLDLWDGVTGDLAIDPLRCAGRVDWATKLAVLEGYRRRDGLQWDDPRLAAIDIQWSDIDPARGLAARMRASGRLTNLVTPDEVAAAVINPPEGTRAWFRGQCVSRFTGQVRAASWDSVVFEPATGQRGLRRVQLPEPELGSRADIGALLDSVEGVEDLLAHLVSPEG</sequence>
<proteinExistence type="inferred from homology"/>
<dbReference type="PANTHER" id="PTHR42307:SF2">
    <property type="entry name" value="PUP DEAMIDASE_DEPUPYLASE"/>
    <property type="match status" value="1"/>
</dbReference>
<evidence type="ECO:0000313" key="3">
    <source>
        <dbReference type="Proteomes" id="UP001056535"/>
    </source>
</evidence>
<keyword evidence="2" id="KW-0647">Proteasome</keyword>
<organism evidence="2 3">
    <name type="scientific">Ornithinimicrobium cryptoxanthini</name>
    <dbReference type="NCBI Taxonomy" id="2934161"/>
    <lineage>
        <taxon>Bacteria</taxon>
        <taxon>Bacillati</taxon>
        <taxon>Actinomycetota</taxon>
        <taxon>Actinomycetes</taxon>
        <taxon>Micrococcales</taxon>
        <taxon>Ornithinimicrobiaceae</taxon>
        <taxon>Ornithinimicrobium</taxon>
    </lineage>
</organism>
<protein>
    <submittedName>
        <fullName evidence="2">Proteasome accessory factor PafA2</fullName>
    </submittedName>
</protein>
<dbReference type="PANTHER" id="PTHR42307">
    <property type="entry name" value="PUP DEAMIDASE/DEPUPYLASE"/>
    <property type="match status" value="1"/>
</dbReference>
<name>A0ABY4YML0_9MICO</name>
<dbReference type="InterPro" id="IPR022366">
    <property type="entry name" value="Pup_deamidase"/>
</dbReference>
<comment type="similarity">
    <text evidence="1">Belongs to the Pup ligase/Pup deamidase family. Pup deamidase subfamily.</text>
</comment>
<dbReference type="PIRSF" id="PIRSF018077">
    <property type="entry name" value="UCP018077"/>
    <property type="match status" value="1"/>
</dbReference>
<dbReference type="InterPro" id="IPR004347">
    <property type="entry name" value="Pup_ligase/deamidase"/>
</dbReference>
<accession>A0ABY4YML0</accession>
<reference evidence="2" key="1">
    <citation type="submission" date="2022-06" db="EMBL/GenBank/DDBJ databases">
        <title>Ornithinimicrobium JY.X270.</title>
        <authorList>
            <person name="Huang Y."/>
        </authorList>
    </citation>
    <scope>NUCLEOTIDE SEQUENCE</scope>
    <source>
        <strain evidence="2">JY.X270</strain>
    </source>
</reference>
<dbReference type="GO" id="GO:0000502">
    <property type="term" value="C:proteasome complex"/>
    <property type="evidence" value="ECO:0007669"/>
    <property type="project" value="UniProtKB-KW"/>
</dbReference>